<evidence type="ECO:0000256" key="1">
    <source>
        <dbReference type="SAM" id="MobiDB-lite"/>
    </source>
</evidence>
<evidence type="ECO:0000313" key="7">
    <source>
        <dbReference type="EMBL" id="RKD97656.1"/>
    </source>
</evidence>
<proteinExistence type="predicted"/>
<sequence length="366" mass="39958">MADDRRGRSETRYCSHCGHSLEPPMNYCPNCGTAIERRERSSDTRSQPRRRTENRHPSVGEFSQTRSHAGDRSSGPTSATRRDARDAPSSPTESSGPSRDVDPTARKQLEARIARATRDGWELEHDFGDHAVMVRHTFGDTDEHLVVAMLTVWWTMGLGNVLYGVYRYVEDAERMVLRAGPPENPETKEQSSHLLERATAAVCWTAGVILALIGLQLSVTSALGLGLLALAFGFIAMGASVLPSVRSRLERRHSLATNGRTRSVEERSVVAYDRPCSACAEPVGRGLERTYRSEFCLLGVPLTGSAGRNYYCQRCANAEFSSHSTETGHTGRGTVDGASSGDASRAGRKSEPESGTGPEPEPEHLD</sequence>
<evidence type="ECO:0000259" key="3">
    <source>
        <dbReference type="Pfam" id="PF13240"/>
    </source>
</evidence>
<dbReference type="AlphaFoldDB" id="A0A3R7DF57"/>
<gene>
    <name evidence="7" type="ORF">ATJ93_0646</name>
</gene>
<evidence type="ECO:0000259" key="5">
    <source>
        <dbReference type="Pfam" id="PF26438"/>
    </source>
</evidence>
<dbReference type="InterPro" id="IPR058962">
    <property type="entry name" value="DUF8108_N"/>
</dbReference>
<feature type="region of interest" description="Disordered" evidence="1">
    <location>
        <begin position="322"/>
        <end position="366"/>
    </location>
</feature>
<feature type="region of interest" description="Disordered" evidence="1">
    <location>
        <begin position="1"/>
        <end position="105"/>
    </location>
</feature>
<feature type="compositionally biased region" description="Basic and acidic residues" evidence="1">
    <location>
        <begin position="1"/>
        <end position="13"/>
    </location>
</feature>
<feature type="domain" description="DUF8108" evidence="6">
    <location>
        <begin position="188"/>
        <end position="245"/>
    </location>
</feature>
<accession>A0A3R7DF57</accession>
<dbReference type="InterPro" id="IPR026870">
    <property type="entry name" value="Zinc_ribbon_dom"/>
</dbReference>
<dbReference type="InterPro" id="IPR058421">
    <property type="entry name" value="DUF8108_C"/>
</dbReference>
<evidence type="ECO:0000259" key="4">
    <source>
        <dbReference type="Pfam" id="PF26413"/>
    </source>
</evidence>
<organism evidence="7 8">
    <name type="scientific">Halopiger aswanensis</name>
    <dbReference type="NCBI Taxonomy" id="148449"/>
    <lineage>
        <taxon>Archaea</taxon>
        <taxon>Methanobacteriati</taxon>
        <taxon>Methanobacteriota</taxon>
        <taxon>Stenosarchaea group</taxon>
        <taxon>Halobacteria</taxon>
        <taxon>Halobacteriales</taxon>
        <taxon>Natrialbaceae</taxon>
        <taxon>Halopiger</taxon>
    </lineage>
</organism>
<feature type="transmembrane region" description="Helical" evidence="2">
    <location>
        <begin position="223"/>
        <end position="242"/>
    </location>
</feature>
<dbReference type="Pfam" id="PF26440">
    <property type="entry name" value="DUF8108_M"/>
    <property type="match status" value="1"/>
</dbReference>
<dbReference type="Pfam" id="PF26438">
    <property type="entry name" value="DUF8108_N"/>
    <property type="match status" value="1"/>
</dbReference>
<feature type="domain" description="Zinc-ribbon" evidence="3">
    <location>
        <begin position="13"/>
        <end position="34"/>
    </location>
</feature>
<dbReference type="EMBL" id="RAPO01000001">
    <property type="protein sequence ID" value="RKD97656.1"/>
    <property type="molecule type" value="Genomic_DNA"/>
</dbReference>
<dbReference type="RefSeq" id="WP_120243168.1">
    <property type="nucleotide sequence ID" value="NZ_RAPO01000001.1"/>
</dbReference>
<comment type="caution">
    <text evidence="7">The sequence shown here is derived from an EMBL/GenBank/DDBJ whole genome shotgun (WGS) entry which is preliminary data.</text>
</comment>
<dbReference type="OrthoDB" id="155145at2157"/>
<evidence type="ECO:0000313" key="8">
    <source>
        <dbReference type="Proteomes" id="UP000283805"/>
    </source>
</evidence>
<keyword evidence="2" id="KW-1133">Transmembrane helix</keyword>
<dbReference type="InterPro" id="IPR058963">
    <property type="entry name" value="DUF8108_M"/>
</dbReference>
<dbReference type="Proteomes" id="UP000283805">
    <property type="component" value="Unassembled WGS sequence"/>
</dbReference>
<protein>
    <submittedName>
        <fullName evidence="7">Zinc ribbon protein</fullName>
    </submittedName>
</protein>
<dbReference type="Pfam" id="PF26413">
    <property type="entry name" value="DUF8108"/>
    <property type="match status" value="1"/>
</dbReference>
<keyword evidence="2" id="KW-0812">Transmembrane</keyword>
<dbReference type="Pfam" id="PF13240">
    <property type="entry name" value="Zn_Ribbon_1"/>
    <property type="match status" value="1"/>
</dbReference>
<feature type="domain" description="DUF8108" evidence="5">
    <location>
        <begin position="106"/>
        <end position="177"/>
    </location>
</feature>
<reference evidence="7 8" key="1">
    <citation type="submission" date="2018-09" db="EMBL/GenBank/DDBJ databases">
        <title>Genomic Encyclopedia of Archaeal and Bacterial Type Strains, Phase II (KMG-II): from individual species to whole genera.</title>
        <authorList>
            <person name="Goeker M."/>
        </authorList>
    </citation>
    <scope>NUCLEOTIDE SEQUENCE [LARGE SCALE GENOMIC DNA]</scope>
    <source>
        <strain evidence="7 8">DSM 13151</strain>
    </source>
</reference>
<evidence type="ECO:0000256" key="2">
    <source>
        <dbReference type="SAM" id="Phobius"/>
    </source>
</evidence>
<keyword evidence="8" id="KW-1185">Reference proteome</keyword>
<name>A0A3R7DF57_9EURY</name>
<feature type="domain" description="DUF8108" evidence="4">
    <location>
        <begin position="250"/>
        <end position="317"/>
    </location>
</feature>
<feature type="transmembrane region" description="Helical" evidence="2">
    <location>
        <begin position="198"/>
        <end position="217"/>
    </location>
</feature>
<feature type="transmembrane region" description="Helical" evidence="2">
    <location>
        <begin position="145"/>
        <end position="166"/>
    </location>
</feature>
<evidence type="ECO:0000259" key="6">
    <source>
        <dbReference type="Pfam" id="PF26440"/>
    </source>
</evidence>
<keyword evidence="2" id="KW-0472">Membrane</keyword>